<dbReference type="CDD" id="cd04433">
    <property type="entry name" value="AFD_class_I"/>
    <property type="match status" value="1"/>
</dbReference>
<proteinExistence type="predicted"/>
<dbReference type="InterPro" id="IPR000873">
    <property type="entry name" value="AMP-dep_synth/lig_dom"/>
</dbReference>
<feature type="domain" description="AMP-dependent synthetase/ligase" evidence="1">
    <location>
        <begin position="11"/>
        <end position="361"/>
    </location>
</feature>
<evidence type="ECO:0000313" key="3">
    <source>
        <dbReference type="EMBL" id="ERK55454.1"/>
    </source>
</evidence>
<dbReference type="RefSeq" id="WP_021797603.1">
    <property type="nucleotide sequence ID" value="NZ_ACVN02000185.1"/>
</dbReference>
<dbReference type="Proteomes" id="UP000017052">
    <property type="component" value="Unassembled WGS sequence"/>
</dbReference>
<dbReference type="InterPro" id="IPR025110">
    <property type="entry name" value="AMP-bd_C"/>
</dbReference>
<keyword evidence="4" id="KW-1185">Reference proteome</keyword>
<protein>
    <submittedName>
        <fullName evidence="3">AMP-binding enzyme</fullName>
    </submittedName>
</protein>
<evidence type="ECO:0000259" key="2">
    <source>
        <dbReference type="Pfam" id="PF13193"/>
    </source>
</evidence>
<feature type="domain" description="AMP-binding enzyme C-terminal" evidence="2">
    <location>
        <begin position="418"/>
        <end position="487"/>
    </location>
</feature>
<dbReference type="PANTHER" id="PTHR43767">
    <property type="entry name" value="LONG-CHAIN-FATTY-ACID--COA LIGASE"/>
    <property type="match status" value="1"/>
</dbReference>
<name>U2QH03_9ACTN</name>
<dbReference type="GeneID" id="95359452"/>
<evidence type="ECO:0000259" key="1">
    <source>
        <dbReference type="Pfam" id="PF00501"/>
    </source>
</evidence>
<dbReference type="AlphaFoldDB" id="U2QH03"/>
<dbReference type="PANTHER" id="PTHR43767:SF1">
    <property type="entry name" value="NONRIBOSOMAL PEPTIDE SYNTHASE PES1 (EUROFUNG)-RELATED"/>
    <property type="match status" value="1"/>
</dbReference>
<sequence>MQFLKDIIRSWSEKADEPAVIDDTRTLTGRQAAAAAKATIDMLTEHGTAHEDIIAFTGSDTLAKFPMNIGILLAGRVTSALAPFASAPARQHMLSESGARLVLVDAKTRHMAEDVMTADYRVPIVEEESFIDFSQELSPAELTPYAERICGEDWMTLRYTSGSTGEPKGMYLRAQSTEDMTYNYISRCGGVGITGRFLCTMPLSSLEGNGMAQMFATAGLVPCVYRGRATPAGILSELERYRITDVFLPSSQLTAIVRDPSFELTDLSHLRTVVYAGQTISPTDLSEAIAAIGGDKLVQVYGQTESGMLSALDKDDHQSGDLEILSSAGVIFSPADVEIRDDNGRVVPDGVSGEIYVRGSYINAERWTPERTHVTIVAEDGWMATSDLARRVNNRLWITGRKRDMVLYRGYNVPTRPIEEALVEYPGVRDAVVHPVEDSYAGEVVFAWLRLKDGATIDKEAVADFIQERVSKWSRPSYIQFVDALPQRSALKKTDKVTLREWGEELVRTGAVERLPQPQTS</sequence>
<dbReference type="SUPFAM" id="SSF56801">
    <property type="entry name" value="Acetyl-CoA synthetase-like"/>
    <property type="match status" value="1"/>
</dbReference>
<accession>U2QH03</accession>
<dbReference type="InterPro" id="IPR042099">
    <property type="entry name" value="ANL_N_sf"/>
</dbReference>
<comment type="caution">
    <text evidence="3">The sequence shown here is derived from an EMBL/GenBank/DDBJ whole genome shotgun (WGS) entry which is preliminary data.</text>
</comment>
<dbReference type="Gene3D" id="3.40.50.12780">
    <property type="entry name" value="N-terminal domain of ligase-like"/>
    <property type="match status" value="1"/>
</dbReference>
<dbReference type="Pfam" id="PF00501">
    <property type="entry name" value="AMP-binding"/>
    <property type="match status" value="1"/>
</dbReference>
<dbReference type="Gene3D" id="3.30.300.30">
    <property type="match status" value="1"/>
</dbReference>
<dbReference type="InterPro" id="IPR020845">
    <property type="entry name" value="AMP-binding_CS"/>
</dbReference>
<dbReference type="PROSITE" id="PS00455">
    <property type="entry name" value="AMP_BINDING"/>
    <property type="match status" value="1"/>
</dbReference>
<evidence type="ECO:0000313" key="4">
    <source>
        <dbReference type="Proteomes" id="UP000017052"/>
    </source>
</evidence>
<organism evidence="3 4">
    <name type="scientific">Propionibacterium acidifaciens F0233</name>
    <dbReference type="NCBI Taxonomy" id="553198"/>
    <lineage>
        <taxon>Bacteria</taxon>
        <taxon>Bacillati</taxon>
        <taxon>Actinomycetota</taxon>
        <taxon>Actinomycetes</taxon>
        <taxon>Propionibacteriales</taxon>
        <taxon>Propionibacteriaceae</taxon>
        <taxon>Propionibacterium</taxon>
    </lineage>
</organism>
<reference evidence="3" key="1">
    <citation type="submission" date="2013-08" db="EMBL/GenBank/DDBJ databases">
        <authorList>
            <person name="Durkin A.S."/>
            <person name="Haft D.R."/>
            <person name="McCorrison J."/>
            <person name="Torralba M."/>
            <person name="Gillis M."/>
            <person name="Haft D.H."/>
            <person name="Methe B."/>
            <person name="Sutton G."/>
            <person name="Nelson K.E."/>
        </authorList>
    </citation>
    <scope>NUCLEOTIDE SEQUENCE [LARGE SCALE GENOMIC DNA]</scope>
    <source>
        <strain evidence="3">F0233</strain>
    </source>
</reference>
<dbReference type="InterPro" id="IPR050237">
    <property type="entry name" value="ATP-dep_AMP-bd_enzyme"/>
</dbReference>
<dbReference type="Pfam" id="PF13193">
    <property type="entry name" value="AMP-binding_C"/>
    <property type="match status" value="1"/>
</dbReference>
<gene>
    <name evidence="3" type="ORF">HMPREF0682_2400</name>
</gene>
<dbReference type="EMBL" id="ACVN02000185">
    <property type="protein sequence ID" value="ERK55454.1"/>
    <property type="molecule type" value="Genomic_DNA"/>
</dbReference>
<dbReference type="InterPro" id="IPR045851">
    <property type="entry name" value="AMP-bd_C_sf"/>
</dbReference>
<dbReference type="GO" id="GO:0016878">
    <property type="term" value="F:acid-thiol ligase activity"/>
    <property type="evidence" value="ECO:0007669"/>
    <property type="project" value="UniProtKB-ARBA"/>
</dbReference>